<evidence type="ECO:0000313" key="14">
    <source>
        <dbReference type="Proteomes" id="UP001171945"/>
    </source>
</evidence>
<feature type="transmembrane region" description="Helical" evidence="11">
    <location>
        <begin position="110"/>
        <end position="129"/>
    </location>
</feature>
<dbReference type="SUPFAM" id="SSF48452">
    <property type="entry name" value="TPR-like"/>
    <property type="match status" value="2"/>
</dbReference>
<keyword evidence="11" id="KW-0812">Transmembrane</keyword>
<reference evidence="13" key="1">
    <citation type="submission" date="2023-06" db="EMBL/GenBank/DDBJ databases">
        <title>Uncultivated large filamentous bacteria from sulfidic sediments reveal new species and different genomic features in energy metabolism and defense.</title>
        <authorList>
            <person name="Fonseca A."/>
        </authorList>
    </citation>
    <scope>NUCLEOTIDE SEQUENCE</scope>
    <source>
        <strain evidence="13">HSG4</strain>
    </source>
</reference>
<dbReference type="InterPro" id="IPR011990">
    <property type="entry name" value="TPR-like_helical_dom_sf"/>
</dbReference>
<gene>
    <name evidence="13" type="ORF">QUF54_05990</name>
</gene>
<comment type="caution">
    <text evidence="13">The sequence shown here is derived from an EMBL/GenBank/DDBJ whole genome shotgun (WGS) entry which is preliminary data.</text>
</comment>
<feature type="repeat" description="TPR" evidence="10">
    <location>
        <begin position="414"/>
        <end position="447"/>
    </location>
</feature>
<comment type="subcellular location">
    <subcellularLocation>
        <location evidence="1">Cytoplasm</location>
        <location evidence="1">Cytoskeleton</location>
    </subcellularLocation>
</comment>
<evidence type="ECO:0000256" key="2">
    <source>
        <dbReference type="ARBA" id="ARBA00009622"/>
    </source>
</evidence>
<organism evidence="13 14">
    <name type="scientific">Candidatus Marithioploca araucensis</name>
    <dbReference type="NCBI Taxonomy" id="70273"/>
    <lineage>
        <taxon>Bacteria</taxon>
        <taxon>Pseudomonadati</taxon>
        <taxon>Pseudomonadota</taxon>
        <taxon>Gammaproteobacteria</taxon>
        <taxon>Thiotrichales</taxon>
        <taxon>Thiotrichaceae</taxon>
        <taxon>Candidatus Marithioploca</taxon>
    </lineage>
</organism>
<dbReference type="PRINTS" id="PR00381">
    <property type="entry name" value="KINESINLIGHT"/>
</dbReference>
<dbReference type="PROSITE" id="PS50005">
    <property type="entry name" value="TPR"/>
    <property type="match status" value="3"/>
</dbReference>
<evidence type="ECO:0000256" key="11">
    <source>
        <dbReference type="SAM" id="Phobius"/>
    </source>
</evidence>
<feature type="repeat" description="TPR" evidence="10">
    <location>
        <begin position="372"/>
        <end position="405"/>
    </location>
</feature>
<evidence type="ECO:0000256" key="10">
    <source>
        <dbReference type="PROSITE-ProRule" id="PRU00339"/>
    </source>
</evidence>
<evidence type="ECO:0000256" key="7">
    <source>
        <dbReference type="ARBA" id="ARBA00023054"/>
    </source>
</evidence>
<evidence type="ECO:0000313" key="13">
    <source>
        <dbReference type="EMBL" id="MDM8562888.1"/>
    </source>
</evidence>
<dbReference type="Pfam" id="PF13424">
    <property type="entry name" value="TPR_12"/>
    <property type="match status" value="2"/>
</dbReference>
<keyword evidence="6 10" id="KW-0802">TPR repeat</keyword>
<dbReference type="InterPro" id="IPR002151">
    <property type="entry name" value="Kinesin_light"/>
</dbReference>
<proteinExistence type="inferred from homology"/>
<evidence type="ECO:0000256" key="5">
    <source>
        <dbReference type="ARBA" id="ARBA00022737"/>
    </source>
</evidence>
<keyword evidence="11" id="KW-0472">Membrane</keyword>
<keyword evidence="9" id="KW-0206">Cytoskeleton</keyword>
<dbReference type="EMBL" id="JAUCGM010000336">
    <property type="protein sequence ID" value="MDM8562888.1"/>
    <property type="molecule type" value="Genomic_DNA"/>
</dbReference>
<keyword evidence="14" id="KW-1185">Reference proteome</keyword>
<evidence type="ECO:0000256" key="8">
    <source>
        <dbReference type="ARBA" id="ARBA00023175"/>
    </source>
</evidence>
<keyword evidence="11" id="KW-1133">Transmembrane helix</keyword>
<comment type="similarity">
    <text evidence="2">Belongs to the kinesin light chain family.</text>
</comment>
<feature type="repeat" description="TPR" evidence="10">
    <location>
        <begin position="288"/>
        <end position="321"/>
    </location>
</feature>
<keyword evidence="3" id="KW-0963">Cytoplasm</keyword>
<keyword evidence="5" id="KW-0677">Repeat</keyword>
<dbReference type="InterPro" id="IPR045431">
    <property type="entry name" value="EAD2"/>
</dbReference>
<evidence type="ECO:0000256" key="9">
    <source>
        <dbReference type="ARBA" id="ARBA00023212"/>
    </source>
</evidence>
<evidence type="ECO:0000259" key="12">
    <source>
        <dbReference type="Pfam" id="PF19956"/>
    </source>
</evidence>
<dbReference type="PANTHER" id="PTHR45783">
    <property type="entry name" value="KINESIN LIGHT CHAIN"/>
    <property type="match status" value="1"/>
</dbReference>
<keyword evidence="8" id="KW-0505">Motor protein</keyword>
<protein>
    <submittedName>
        <fullName evidence="13">Tetratricopeptide repeat protein</fullName>
    </submittedName>
</protein>
<sequence>MDKTHLVELLLECPSMKDAETRKTIMSQLPPHIHDVIKTSRNPKGQVLNIVNACMNFEEGMSKLIETIRFFDDKTIPFQTLVRQINQEKSENTERQWQPIGGSLMQHRHIIIISLLALLILFIGIAKAATLNPEEPEVAQLVGQGKQAIENGEFEQANKRLVSAAESLAANGDLKLTQLAYQEAGEYYERAANLLPAGNDEALALYLNDAGFAFYYAALYDQAKPLYERALAIREKVFGKEHPDVALSLNNLAVLHNSQGNYDQAKPLYKRALVIFEKVHGKEHPLVATSLNNLAELHRVQGNYDQAKPLYERALAIWEKVHGKEHPDVALSLNNLAELHRVQGNYDQAKPLYERTLAIWEKVHGKEHPLVATGLNNLAVLHYSQGNYDQAKPLYERALAIDEKVYGKEHPDVAKDLNNLALLHYSQGNYDQAKPLYERAIKIANQFFKPDHPDVRLYSENYNILLFKMADQ</sequence>
<dbReference type="Pfam" id="PF19956">
    <property type="entry name" value="EAD2"/>
    <property type="match status" value="1"/>
</dbReference>
<dbReference type="Proteomes" id="UP001171945">
    <property type="component" value="Unassembled WGS sequence"/>
</dbReference>
<name>A0ABT7VTL3_9GAMM</name>
<evidence type="ECO:0000256" key="6">
    <source>
        <dbReference type="ARBA" id="ARBA00022803"/>
    </source>
</evidence>
<dbReference type="SMART" id="SM00028">
    <property type="entry name" value="TPR"/>
    <property type="match status" value="6"/>
</dbReference>
<dbReference type="Gene3D" id="1.25.40.10">
    <property type="entry name" value="Tetratricopeptide repeat domain"/>
    <property type="match status" value="2"/>
</dbReference>
<dbReference type="Pfam" id="PF13374">
    <property type="entry name" value="TPR_10"/>
    <property type="match status" value="1"/>
</dbReference>
<dbReference type="InterPro" id="IPR019734">
    <property type="entry name" value="TPR_rpt"/>
</dbReference>
<dbReference type="PANTHER" id="PTHR45783:SF3">
    <property type="entry name" value="KINESIN LIGHT CHAIN"/>
    <property type="match status" value="1"/>
</dbReference>
<keyword evidence="4" id="KW-0493">Microtubule</keyword>
<evidence type="ECO:0000256" key="4">
    <source>
        <dbReference type="ARBA" id="ARBA00022701"/>
    </source>
</evidence>
<keyword evidence="7" id="KW-0175">Coiled coil</keyword>
<evidence type="ECO:0000256" key="3">
    <source>
        <dbReference type="ARBA" id="ARBA00022490"/>
    </source>
</evidence>
<feature type="domain" description="Effector-associated" evidence="12">
    <location>
        <begin position="7"/>
        <end position="83"/>
    </location>
</feature>
<evidence type="ECO:0000256" key="1">
    <source>
        <dbReference type="ARBA" id="ARBA00004245"/>
    </source>
</evidence>
<accession>A0ABT7VTL3</accession>